<organism evidence="8 9">
    <name type="scientific">Maribacter stanieri</name>
    <dbReference type="NCBI Taxonomy" id="440514"/>
    <lineage>
        <taxon>Bacteria</taxon>
        <taxon>Pseudomonadati</taxon>
        <taxon>Bacteroidota</taxon>
        <taxon>Flavobacteriia</taxon>
        <taxon>Flavobacteriales</taxon>
        <taxon>Flavobacteriaceae</taxon>
        <taxon>Maribacter</taxon>
    </lineage>
</organism>
<accession>A0A1I6JVE2</accession>
<keyword evidence="4" id="KW-0472">Membrane</keyword>
<dbReference type="Gene3D" id="1.25.40.390">
    <property type="match status" value="1"/>
</dbReference>
<feature type="domain" description="RagB/SusD" evidence="6">
    <location>
        <begin position="265"/>
        <end position="503"/>
    </location>
</feature>
<keyword evidence="5" id="KW-0998">Cell outer membrane</keyword>
<dbReference type="EMBL" id="FOYX01000003">
    <property type="protein sequence ID" value="SFR82927.1"/>
    <property type="molecule type" value="Genomic_DNA"/>
</dbReference>
<reference evidence="9" key="1">
    <citation type="submission" date="2016-10" db="EMBL/GenBank/DDBJ databases">
        <authorList>
            <person name="Varghese N."/>
            <person name="Submissions S."/>
        </authorList>
    </citation>
    <scope>NUCLEOTIDE SEQUENCE [LARGE SCALE GENOMIC DNA]</scope>
    <source>
        <strain evidence="9">DSM 19891</strain>
    </source>
</reference>
<dbReference type="GO" id="GO:0009279">
    <property type="term" value="C:cell outer membrane"/>
    <property type="evidence" value="ECO:0007669"/>
    <property type="project" value="UniProtKB-SubCell"/>
</dbReference>
<evidence type="ECO:0000256" key="5">
    <source>
        <dbReference type="ARBA" id="ARBA00023237"/>
    </source>
</evidence>
<sequence length="503" mass="56300">MKTTKIIFSMFTLFTAMVIINGCSENDLELVNPNGLSPETFFKTEAQVQSAVNAAYANLQTRGLYSRHIFFSQDNMSHENAGNPQLEADKKQYLDFSFDSSHGPIADYWESCYRGINKANFVIGNEERINAIDESLVSQATKQKFLGEAKFLRALYNFLLVTRFGDMPLITEIPTTTEGIAKSSADDVYALIISDLQSASASLLDKSEEANGRATKGAAIALLGKVYLYRGEHALALAEFKKLTGYALEPDYFDNFKEETEHGIESIFEIEYDDALGASAKWDSSVTGAGPNEATFRGQEYGFNDWFNVYPSDDLKNEFEDGDLRYDGNFYYEGSESAIGTVKTGPAPNVIPEGEVYIPLEREVAWKKYQNYYKDANEDQESGINFKYLRYADVLLMMAECENEVGTQDNAIDLINEVRERASLDGLAYGLSKTAVFEAIVHERKVELAGEQVRFNDILRWNLTSTELAGTNFQAGKNELWPIPDREITSNENLSAADQNPGY</sequence>
<evidence type="ECO:0000259" key="7">
    <source>
        <dbReference type="Pfam" id="PF14322"/>
    </source>
</evidence>
<evidence type="ECO:0000256" key="4">
    <source>
        <dbReference type="ARBA" id="ARBA00023136"/>
    </source>
</evidence>
<dbReference type="SUPFAM" id="SSF48452">
    <property type="entry name" value="TPR-like"/>
    <property type="match status" value="1"/>
</dbReference>
<evidence type="ECO:0000313" key="8">
    <source>
        <dbReference type="EMBL" id="SFR82927.1"/>
    </source>
</evidence>
<dbReference type="RefSeq" id="WP_091904239.1">
    <property type="nucleotide sequence ID" value="NZ_FOYX01000003.1"/>
</dbReference>
<evidence type="ECO:0000259" key="6">
    <source>
        <dbReference type="Pfam" id="PF07980"/>
    </source>
</evidence>
<dbReference type="AlphaFoldDB" id="A0A1I6JVE2"/>
<comment type="similarity">
    <text evidence="2">Belongs to the SusD family.</text>
</comment>
<dbReference type="InterPro" id="IPR012944">
    <property type="entry name" value="SusD_RagB_dom"/>
</dbReference>
<dbReference type="Proteomes" id="UP000199462">
    <property type="component" value="Unassembled WGS sequence"/>
</dbReference>
<dbReference type="Pfam" id="PF07980">
    <property type="entry name" value="SusD_RagB"/>
    <property type="match status" value="1"/>
</dbReference>
<dbReference type="STRING" id="440514.SAMN04488010_3099"/>
<feature type="domain" description="SusD-like N-terminal" evidence="7">
    <location>
        <begin position="38"/>
        <end position="228"/>
    </location>
</feature>
<name>A0A1I6JVE2_9FLAO</name>
<dbReference type="Pfam" id="PF14322">
    <property type="entry name" value="SusD-like_3"/>
    <property type="match status" value="1"/>
</dbReference>
<keyword evidence="3" id="KW-0732">Signal</keyword>
<protein>
    <submittedName>
        <fullName evidence="8">Starch-binding associating with outer membrane</fullName>
    </submittedName>
</protein>
<gene>
    <name evidence="8" type="ORF">SAMN04488010_3099</name>
</gene>
<evidence type="ECO:0000256" key="2">
    <source>
        <dbReference type="ARBA" id="ARBA00006275"/>
    </source>
</evidence>
<proteinExistence type="inferred from homology"/>
<evidence type="ECO:0000313" key="9">
    <source>
        <dbReference type="Proteomes" id="UP000199462"/>
    </source>
</evidence>
<dbReference type="InterPro" id="IPR011990">
    <property type="entry name" value="TPR-like_helical_dom_sf"/>
</dbReference>
<evidence type="ECO:0000256" key="1">
    <source>
        <dbReference type="ARBA" id="ARBA00004442"/>
    </source>
</evidence>
<keyword evidence="9" id="KW-1185">Reference proteome</keyword>
<dbReference type="InterPro" id="IPR033985">
    <property type="entry name" value="SusD-like_N"/>
</dbReference>
<comment type="subcellular location">
    <subcellularLocation>
        <location evidence="1">Cell outer membrane</location>
    </subcellularLocation>
</comment>
<dbReference type="CDD" id="cd08977">
    <property type="entry name" value="SusD"/>
    <property type="match status" value="1"/>
</dbReference>
<evidence type="ECO:0000256" key="3">
    <source>
        <dbReference type="ARBA" id="ARBA00022729"/>
    </source>
</evidence>